<protein>
    <submittedName>
        <fullName evidence="1">Uncharacterized protein</fullName>
    </submittedName>
</protein>
<dbReference type="EMBL" id="NKHG01000121">
    <property type="protein sequence ID" value="PCK18154.1"/>
    <property type="molecule type" value="Genomic_DNA"/>
</dbReference>
<sequence>MYQRLNELEKSKYKLKSDILEKKRDLLHIKTNQNPLALERLFELSEVLQLTEECEWVSSSIAIEAVKANKEFLKLFDVKDDGKAYINKEEFNRLHEEFIRIKFEQNNI</sequence>
<name>A0A2A5IL73_BACPU</name>
<dbReference type="OrthoDB" id="9874723at2"/>
<evidence type="ECO:0000313" key="1">
    <source>
        <dbReference type="EMBL" id="PCK18154.1"/>
    </source>
</evidence>
<comment type="caution">
    <text evidence="1">The sequence shown here is derived from an EMBL/GenBank/DDBJ whole genome shotgun (WGS) entry which is preliminary data.</text>
</comment>
<gene>
    <name evidence="1" type="ORF">CEY02_19275</name>
</gene>
<dbReference type="AlphaFoldDB" id="A0A2A5IL73"/>
<reference evidence="1 2" key="1">
    <citation type="submission" date="2017-06" db="EMBL/GenBank/DDBJ databases">
        <title>Draft Genome Sequence of Bacillus sp Strain 36R Isolated from saline sediment at Atanasia, Sonora, Mexico.</title>
        <authorList>
            <person name="Sanchez Diaz R."/>
            <person name="Quiroz Macias M.E."/>
            <person name="Ibarra Gamez J.C."/>
            <person name="Enciso Ibarra J."/>
            <person name="Gomez Gil B."/>
            <person name="Galaviz Silva L."/>
        </authorList>
    </citation>
    <scope>NUCLEOTIDE SEQUENCE [LARGE SCALE GENOMIC DNA]</scope>
    <source>
        <strain evidence="1 2">36R_ATNSAL</strain>
    </source>
</reference>
<evidence type="ECO:0000313" key="2">
    <source>
        <dbReference type="Proteomes" id="UP000228754"/>
    </source>
</evidence>
<accession>A0A2A5IL73</accession>
<dbReference type="Proteomes" id="UP000228754">
    <property type="component" value="Unassembled WGS sequence"/>
</dbReference>
<organism evidence="1 2">
    <name type="scientific">Bacillus pumilus</name>
    <name type="common">Bacillus mesentericus</name>
    <dbReference type="NCBI Taxonomy" id="1408"/>
    <lineage>
        <taxon>Bacteria</taxon>
        <taxon>Bacillati</taxon>
        <taxon>Bacillota</taxon>
        <taxon>Bacilli</taxon>
        <taxon>Bacillales</taxon>
        <taxon>Bacillaceae</taxon>
        <taxon>Bacillus</taxon>
    </lineage>
</organism>
<proteinExistence type="predicted"/>